<dbReference type="OrthoDB" id="1104796at2759"/>
<dbReference type="EMBL" id="CM002871">
    <property type="protein sequence ID" value="KFK39636.1"/>
    <property type="molecule type" value="Genomic_DNA"/>
</dbReference>
<evidence type="ECO:0000313" key="1">
    <source>
        <dbReference type="EMBL" id="KFK39636.1"/>
    </source>
</evidence>
<gene>
    <name evidence="1" type="ordered locus">AALP_Aa3g269500</name>
</gene>
<proteinExistence type="predicted"/>
<dbReference type="Proteomes" id="UP000029120">
    <property type="component" value="Chromosome 3"/>
</dbReference>
<sequence>MSPWSVVTCKKFIWESLLKDDIDSGETTRLALEEKLCETDESSRRFFCQVCDFVGPSFDDFTTHLNCRYHFRRELDTVVVTPPSHEGRVQPTFEMLLDECLTDQDRTLMEDLMRGA</sequence>
<dbReference type="Gramene" id="KFK39636">
    <property type="protein sequence ID" value="KFK39636"/>
    <property type="gene ID" value="AALP_AA3G269500"/>
</dbReference>
<reference evidence="2" key="1">
    <citation type="journal article" date="2015" name="Nat. Plants">
        <title>Genome expansion of Arabis alpina linked with retrotransposition and reduced symmetric DNA methylation.</title>
        <authorList>
            <person name="Willing E.M."/>
            <person name="Rawat V."/>
            <person name="Mandakova T."/>
            <person name="Maumus F."/>
            <person name="James G.V."/>
            <person name="Nordstroem K.J."/>
            <person name="Becker C."/>
            <person name="Warthmann N."/>
            <person name="Chica C."/>
            <person name="Szarzynska B."/>
            <person name="Zytnicki M."/>
            <person name="Albani M.C."/>
            <person name="Kiefer C."/>
            <person name="Bergonzi S."/>
            <person name="Castaings L."/>
            <person name="Mateos J.L."/>
            <person name="Berns M.C."/>
            <person name="Bujdoso N."/>
            <person name="Piofczyk T."/>
            <person name="de Lorenzo L."/>
            <person name="Barrero-Sicilia C."/>
            <person name="Mateos I."/>
            <person name="Piednoel M."/>
            <person name="Hagmann J."/>
            <person name="Chen-Min-Tao R."/>
            <person name="Iglesias-Fernandez R."/>
            <person name="Schuster S.C."/>
            <person name="Alonso-Blanco C."/>
            <person name="Roudier F."/>
            <person name="Carbonero P."/>
            <person name="Paz-Ares J."/>
            <person name="Davis S.J."/>
            <person name="Pecinka A."/>
            <person name="Quesneville H."/>
            <person name="Colot V."/>
            <person name="Lysak M.A."/>
            <person name="Weigel D."/>
            <person name="Coupland G."/>
            <person name="Schneeberger K."/>
        </authorList>
    </citation>
    <scope>NUCLEOTIDE SEQUENCE [LARGE SCALE GENOMIC DNA]</scope>
    <source>
        <strain evidence="2">cv. Pajares</strain>
    </source>
</reference>
<accession>A0A087HBY4</accession>
<organism evidence="1 2">
    <name type="scientific">Arabis alpina</name>
    <name type="common">Alpine rock-cress</name>
    <dbReference type="NCBI Taxonomy" id="50452"/>
    <lineage>
        <taxon>Eukaryota</taxon>
        <taxon>Viridiplantae</taxon>
        <taxon>Streptophyta</taxon>
        <taxon>Embryophyta</taxon>
        <taxon>Tracheophyta</taxon>
        <taxon>Spermatophyta</taxon>
        <taxon>Magnoliopsida</taxon>
        <taxon>eudicotyledons</taxon>
        <taxon>Gunneridae</taxon>
        <taxon>Pentapetalae</taxon>
        <taxon>rosids</taxon>
        <taxon>malvids</taxon>
        <taxon>Brassicales</taxon>
        <taxon>Brassicaceae</taxon>
        <taxon>Arabideae</taxon>
        <taxon>Arabis</taxon>
    </lineage>
</organism>
<protein>
    <submittedName>
        <fullName evidence="1">Uncharacterized protein</fullName>
    </submittedName>
</protein>
<name>A0A087HBY4_ARAAL</name>
<keyword evidence="2" id="KW-1185">Reference proteome</keyword>
<dbReference type="AlphaFoldDB" id="A0A087HBY4"/>
<evidence type="ECO:0000313" key="2">
    <source>
        <dbReference type="Proteomes" id="UP000029120"/>
    </source>
</evidence>